<dbReference type="SUPFAM" id="SSF52980">
    <property type="entry name" value="Restriction endonuclease-like"/>
    <property type="match status" value="1"/>
</dbReference>
<gene>
    <name evidence="7" type="primary">vsr</name>
    <name evidence="7" type="ORF">CNECB9_2200035</name>
</gene>
<name>A0A1K0ICP1_CUPNE</name>
<evidence type="ECO:0000256" key="3">
    <source>
        <dbReference type="ARBA" id="ARBA00022763"/>
    </source>
</evidence>
<dbReference type="Pfam" id="PF03852">
    <property type="entry name" value="Vsr"/>
    <property type="match status" value="1"/>
</dbReference>
<dbReference type="CDD" id="cd00221">
    <property type="entry name" value="Vsr"/>
    <property type="match status" value="1"/>
</dbReference>
<organism evidence="7">
    <name type="scientific">Cupriavidus necator</name>
    <name type="common">Alcaligenes eutrophus</name>
    <name type="synonym">Ralstonia eutropha</name>
    <dbReference type="NCBI Taxonomy" id="106590"/>
    <lineage>
        <taxon>Bacteria</taxon>
        <taxon>Pseudomonadati</taxon>
        <taxon>Pseudomonadota</taxon>
        <taxon>Betaproteobacteria</taxon>
        <taxon>Burkholderiales</taxon>
        <taxon>Burkholderiaceae</taxon>
        <taxon>Cupriavidus</taxon>
    </lineage>
</organism>
<keyword evidence="1 6" id="KW-0540">Nuclease</keyword>
<evidence type="ECO:0000313" key="7">
    <source>
        <dbReference type="EMBL" id="SCU75078.1"/>
    </source>
</evidence>
<dbReference type="GO" id="GO:0004519">
    <property type="term" value="F:endonuclease activity"/>
    <property type="evidence" value="ECO:0007669"/>
    <property type="project" value="UniProtKB-KW"/>
</dbReference>
<dbReference type="EC" id="3.1.-.-" evidence="6"/>
<reference evidence="7" key="1">
    <citation type="submission" date="2016-09" db="EMBL/GenBank/DDBJ databases">
        <authorList>
            <person name="Capua I."/>
            <person name="De Benedictis P."/>
            <person name="Joannis T."/>
            <person name="Lombin L.H."/>
            <person name="Cattoli G."/>
        </authorList>
    </citation>
    <scope>NUCLEOTIDE SEQUENCE</scope>
    <source>
        <strain evidence="7">B9</strain>
    </source>
</reference>
<evidence type="ECO:0000256" key="2">
    <source>
        <dbReference type="ARBA" id="ARBA00022759"/>
    </source>
</evidence>
<dbReference type="PIRSF" id="PIRSF018267">
    <property type="entry name" value="VSR_endonuc"/>
    <property type="match status" value="1"/>
</dbReference>
<dbReference type="RefSeq" id="WP_340523153.1">
    <property type="nucleotide sequence ID" value="NZ_FMSH01000136.1"/>
</dbReference>
<evidence type="ECO:0000256" key="5">
    <source>
        <dbReference type="ARBA" id="ARBA00023204"/>
    </source>
</evidence>
<protein>
    <recommendedName>
        <fullName evidence="6">Very short patch repair endonuclease</fullName>
        <ecNumber evidence="6">3.1.-.-</ecNumber>
    </recommendedName>
</protein>
<comment type="similarity">
    <text evidence="6">Belongs to the vsr family.</text>
</comment>
<evidence type="ECO:0000256" key="4">
    <source>
        <dbReference type="ARBA" id="ARBA00022801"/>
    </source>
</evidence>
<dbReference type="Gene3D" id="3.40.960.10">
    <property type="entry name" value="VSR Endonuclease"/>
    <property type="match status" value="1"/>
</dbReference>
<sequence length="138" mass="16177">MRLQSSSSVTRSENMRRIRSKNTKPELIVRGALRELGFLGYRIHYKKLPGRPDVVYLGKRKVILVHGCFWHGHNCKLGTRQPLSNREYWVPKIECNRQRDARHLAELTQLGWSVLIVWECELRDRPALCKRLAGFMGH</sequence>
<accession>A0A1K0ICP1</accession>
<keyword evidence="2 6" id="KW-0255">Endonuclease</keyword>
<evidence type="ECO:0000256" key="6">
    <source>
        <dbReference type="PIRNR" id="PIRNR018267"/>
    </source>
</evidence>
<dbReference type="AlphaFoldDB" id="A0A1K0ICP1"/>
<dbReference type="NCBIfam" id="TIGR00632">
    <property type="entry name" value="vsr"/>
    <property type="match status" value="1"/>
</dbReference>
<evidence type="ECO:0000256" key="1">
    <source>
        <dbReference type="ARBA" id="ARBA00022722"/>
    </source>
</evidence>
<dbReference type="GO" id="GO:0016787">
    <property type="term" value="F:hydrolase activity"/>
    <property type="evidence" value="ECO:0007669"/>
    <property type="project" value="UniProtKB-KW"/>
</dbReference>
<keyword evidence="5 6" id="KW-0234">DNA repair</keyword>
<proteinExistence type="inferred from homology"/>
<keyword evidence="4 6" id="KW-0378">Hydrolase</keyword>
<dbReference type="InterPro" id="IPR004603">
    <property type="entry name" value="DNA_mismatch_endonuc_vsr"/>
</dbReference>
<comment type="function">
    <text evidence="6">May nick specific sequences that contain T:G mispairs resulting from m5C-deamination.</text>
</comment>
<dbReference type="EMBL" id="FMSH01000136">
    <property type="protein sequence ID" value="SCU75078.1"/>
    <property type="molecule type" value="Genomic_DNA"/>
</dbReference>
<keyword evidence="3 6" id="KW-0227">DNA damage</keyword>
<dbReference type="InterPro" id="IPR011335">
    <property type="entry name" value="Restrct_endonuc-II-like"/>
</dbReference>
<dbReference type="GO" id="GO:0006298">
    <property type="term" value="P:mismatch repair"/>
    <property type="evidence" value="ECO:0007669"/>
    <property type="project" value="UniProtKB-UniRule"/>
</dbReference>